<dbReference type="InterPro" id="IPR010982">
    <property type="entry name" value="Lambda_DNA-bd_dom_sf"/>
</dbReference>
<dbReference type="InterPro" id="IPR001387">
    <property type="entry name" value="Cro/C1-type_HTH"/>
</dbReference>
<dbReference type="Pfam" id="PF01381">
    <property type="entry name" value="HTH_3"/>
    <property type="match status" value="1"/>
</dbReference>
<dbReference type="InterPro" id="IPR011051">
    <property type="entry name" value="RmlC_Cupin_sf"/>
</dbReference>
<dbReference type="OrthoDB" id="189170at2"/>
<dbReference type="SMART" id="SM00530">
    <property type="entry name" value="HTH_XRE"/>
    <property type="match status" value="1"/>
</dbReference>
<reference evidence="3 4" key="1">
    <citation type="submission" date="2018-12" db="EMBL/GenBank/DDBJ databases">
        <authorList>
            <person name="Yang Y."/>
        </authorList>
    </citation>
    <scope>NUCLEOTIDE SEQUENCE [LARGE SCALE GENOMIC DNA]</scope>
    <source>
        <strain evidence="3 4">GSF71</strain>
    </source>
</reference>
<keyword evidence="1" id="KW-0238">DNA-binding</keyword>
<dbReference type="PROSITE" id="PS50943">
    <property type="entry name" value="HTH_CROC1"/>
    <property type="match status" value="1"/>
</dbReference>
<dbReference type="SUPFAM" id="SSF51182">
    <property type="entry name" value="RmlC-like cupins"/>
    <property type="match status" value="1"/>
</dbReference>
<protein>
    <submittedName>
        <fullName evidence="3">Cupin domain-containing protein</fullName>
    </submittedName>
</protein>
<dbReference type="AlphaFoldDB" id="A0A3S0X041"/>
<dbReference type="InterPro" id="IPR013096">
    <property type="entry name" value="Cupin_2"/>
</dbReference>
<dbReference type="GO" id="GO:0005829">
    <property type="term" value="C:cytosol"/>
    <property type="evidence" value="ECO:0007669"/>
    <property type="project" value="TreeGrafter"/>
</dbReference>
<name>A0A3S0X041_9PROT</name>
<evidence type="ECO:0000259" key="2">
    <source>
        <dbReference type="PROSITE" id="PS50943"/>
    </source>
</evidence>
<dbReference type="RefSeq" id="WP_126997349.1">
    <property type="nucleotide sequence ID" value="NZ_CP173190.1"/>
</dbReference>
<accession>A0A3S0X041</accession>
<comment type="caution">
    <text evidence="3">The sequence shown here is derived from an EMBL/GenBank/DDBJ whole genome shotgun (WGS) entry which is preliminary data.</text>
</comment>
<proteinExistence type="predicted"/>
<dbReference type="SUPFAM" id="SSF47413">
    <property type="entry name" value="lambda repressor-like DNA-binding domains"/>
    <property type="match status" value="1"/>
</dbReference>
<organism evidence="3 4">
    <name type="scientific">Azospirillum doebereinerae</name>
    <dbReference type="NCBI Taxonomy" id="92933"/>
    <lineage>
        <taxon>Bacteria</taxon>
        <taxon>Pseudomonadati</taxon>
        <taxon>Pseudomonadota</taxon>
        <taxon>Alphaproteobacteria</taxon>
        <taxon>Rhodospirillales</taxon>
        <taxon>Azospirillaceae</taxon>
        <taxon>Azospirillum</taxon>
    </lineage>
</organism>
<sequence>MTVTTAQPPTDGGEALARSLAVNLRRFRMGQGLSVERLAALSGIDRSDLDAIEQGGGVPTIPLLWKVSHALEVPFSSLFSAGHSSGITVLRRADSKLLTAQDGQFTSRALFPFEGERRVEFYELRLAPGTLELTDAHAPGTTENIAVAAGSVEILTGDGDHRLEEGDSILFEADVPHGYRNAGTETAVLYLVMSYAEPLFA</sequence>
<dbReference type="InterPro" id="IPR050807">
    <property type="entry name" value="TransReg_Diox_bact_type"/>
</dbReference>
<dbReference type="GO" id="GO:0003677">
    <property type="term" value="F:DNA binding"/>
    <property type="evidence" value="ECO:0007669"/>
    <property type="project" value="UniProtKB-KW"/>
</dbReference>
<dbReference type="Gene3D" id="1.10.260.40">
    <property type="entry name" value="lambda repressor-like DNA-binding domains"/>
    <property type="match status" value="1"/>
</dbReference>
<dbReference type="PANTHER" id="PTHR46797:SF1">
    <property type="entry name" value="METHYLPHOSPHONATE SYNTHASE"/>
    <property type="match status" value="1"/>
</dbReference>
<feature type="domain" description="HTH cro/C1-type" evidence="2">
    <location>
        <begin position="24"/>
        <end position="78"/>
    </location>
</feature>
<dbReference type="Proteomes" id="UP000280346">
    <property type="component" value="Unassembled WGS sequence"/>
</dbReference>
<dbReference type="CDD" id="cd02209">
    <property type="entry name" value="cupin_XRE_C"/>
    <property type="match status" value="1"/>
</dbReference>
<gene>
    <name evidence="3" type="ORF">EJ913_10100</name>
</gene>
<dbReference type="EMBL" id="RZIJ01000006">
    <property type="protein sequence ID" value="RUQ72903.1"/>
    <property type="molecule type" value="Genomic_DNA"/>
</dbReference>
<keyword evidence="4" id="KW-1185">Reference proteome</keyword>
<dbReference type="Gene3D" id="2.60.120.10">
    <property type="entry name" value="Jelly Rolls"/>
    <property type="match status" value="1"/>
</dbReference>
<evidence type="ECO:0000256" key="1">
    <source>
        <dbReference type="ARBA" id="ARBA00023125"/>
    </source>
</evidence>
<dbReference type="InterPro" id="IPR014710">
    <property type="entry name" value="RmlC-like_jellyroll"/>
</dbReference>
<dbReference type="PANTHER" id="PTHR46797">
    <property type="entry name" value="HTH-TYPE TRANSCRIPTIONAL REGULATOR"/>
    <property type="match status" value="1"/>
</dbReference>
<evidence type="ECO:0000313" key="3">
    <source>
        <dbReference type="EMBL" id="RUQ72903.1"/>
    </source>
</evidence>
<dbReference type="Pfam" id="PF07883">
    <property type="entry name" value="Cupin_2"/>
    <property type="match status" value="1"/>
</dbReference>
<evidence type="ECO:0000313" key="4">
    <source>
        <dbReference type="Proteomes" id="UP000280346"/>
    </source>
</evidence>
<dbReference type="GO" id="GO:0003700">
    <property type="term" value="F:DNA-binding transcription factor activity"/>
    <property type="evidence" value="ECO:0007669"/>
    <property type="project" value="TreeGrafter"/>
</dbReference>
<dbReference type="CDD" id="cd00093">
    <property type="entry name" value="HTH_XRE"/>
    <property type="match status" value="1"/>
</dbReference>